<protein>
    <submittedName>
        <fullName evidence="2">Uncharacterized protein</fullName>
    </submittedName>
</protein>
<keyword evidence="3" id="KW-1185">Reference proteome</keyword>
<dbReference type="PANTHER" id="PTHR34194">
    <property type="entry name" value="F14J8.16 PROTEIN"/>
    <property type="match status" value="1"/>
</dbReference>
<evidence type="ECO:0000313" key="3">
    <source>
        <dbReference type="Proteomes" id="UP000631114"/>
    </source>
</evidence>
<evidence type="ECO:0000313" key="2">
    <source>
        <dbReference type="EMBL" id="KAF9609749.1"/>
    </source>
</evidence>
<reference evidence="2 3" key="1">
    <citation type="submission" date="2020-10" db="EMBL/GenBank/DDBJ databases">
        <title>The Coptis chinensis genome and diversification of protoberbering-type alkaloids.</title>
        <authorList>
            <person name="Wang B."/>
            <person name="Shu S."/>
            <person name="Song C."/>
            <person name="Liu Y."/>
        </authorList>
    </citation>
    <scope>NUCLEOTIDE SEQUENCE [LARGE SCALE GENOMIC DNA]</scope>
    <source>
        <strain evidence="2">HL-2020</strain>
        <tissue evidence="2">Leaf</tissue>
    </source>
</reference>
<dbReference type="AlphaFoldDB" id="A0A835I363"/>
<dbReference type="OrthoDB" id="298344at2759"/>
<evidence type="ECO:0000256" key="1">
    <source>
        <dbReference type="SAM" id="MobiDB-lite"/>
    </source>
</evidence>
<sequence>MGYLRLEAENLAKERDGWFDFEASRNLKRKRDGKKKGIVKRSVVDREYFTDDDDSDTQVVRKRTRVMETSGDPEMRATFRIDEILHSPKRRESGGVEKKGDYYVIDEDLEERSIPSRKTRSMSEAEVGDGSCARGKGSTKGFADLIDPDYKAFLEMFSYVNGEFDAEFWEKDLDFDGKNLVEEDDNCDYKSSVEDDVDPEYKVFLDNVREDGDSCVFEMEKEDGVVVVVKYFEDHKKKVDDKKKDGNKKKDGDKDSDDILCKERRGNIDTRVKPKAEPFDDAFEKRDRRPVQKSRLKTRYRLLSCCKPEDISRSDESYRNFLDHLWVKGYSMSYEDEDGIVKYEPDSGMVTDSEESEDRVMPYNNTTKFTSRTNPTTCEIAMSDDDSDSVQILGDTNTKFDEQTKIRKKLKKLLLKPVDDKEFTEKLEAARLRKPLERIKQMRGRSVTYQTDKMCKSYLDLHPDLAELLRAAERKFDRKRALALLRCLFFYYENVSHRGSFVPWRTPAPWLHDKICCCDDSLTCPLKVKSSQGKKPR</sequence>
<feature type="region of interest" description="Disordered" evidence="1">
    <location>
        <begin position="241"/>
        <end position="260"/>
    </location>
</feature>
<name>A0A835I363_9MAGN</name>
<gene>
    <name evidence="2" type="ORF">IFM89_018197</name>
</gene>
<dbReference type="PANTHER" id="PTHR34194:SF2">
    <property type="entry name" value="F14J8.16 PROTEIN"/>
    <property type="match status" value="1"/>
</dbReference>
<feature type="region of interest" description="Disordered" evidence="1">
    <location>
        <begin position="114"/>
        <end position="133"/>
    </location>
</feature>
<comment type="caution">
    <text evidence="2">The sequence shown here is derived from an EMBL/GenBank/DDBJ whole genome shotgun (WGS) entry which is preliminary data.</text>
</comment>
<dbReference type="EMBL" id="JADFTS010000004">
    <property type="protein sequence ID" value="KAF9609749.1"/>
    <property type="molecule type" value="Genomic_DNA"/>
</dbReference>
<proteinExistence type="predicted"/>
<accession>A0A835I363</accession>
<dbReference type="Proteomes" id="UP000631114">
    <property type="component" value="Unassembled WGS sequence"/>
</dbReference>
<organism evidence="2 3">
    <name type="scientific">Coptis chinensis</name>
    <dbReference type="NCBI Taxonomy" id="261450"/>
    <lineage>
        <taxon>Eukaryota</taxon>
        <taxon>Viridiplantae</taxon>
        <taxon>Streptophyta</taxon>
        <taxon>Embryophyta</taxon>
        <taxon>Tracheophyta</taxon>
        <taxon>Spermatophyta</taxon>
        <taxon>Magnoliopsida</taxon>
        <taxon>Ranunculales</taxon>
        <taxon>Ranunculaceae</taxon>
        <taxon>Coptidoideae</taxon>
        <taxon>Coptis</taxon>
    </lineage>
</organism>